<gene>
    <name evidence="2" type="ORF">DES32_2710</name>
</gene>
<organism evidence="2 3">
    <name type="scientific">Methylovirgula ligni</name>
    <dbReference type="NCBI Taxonomy" id="569860"/>
    <lineage>
        <taxon>Bacteria</taxon>
        <taxon>Pseudomonadati</taxon>
        <taxon>Pseudomonadota</taxon>
        <taxon>Alphaproteobacteria</taxon>
        <taxon>Hyphomicrobiales</taxon>
        <taxon>Beijerinckiaceae</taxon>
        <taxon>Methylovirgula</taxon>
    </lineage>
</organism>
<accession>A0A3D9YPS0</accession>
<dbReference type="EMBL" id="QUMO01000004">
    <property type="protein sequence ID" value="REF84600.1"/>
    <property type="molecule type" value="Genomic_DNA"/>
</dbReference>
<comment type="caution">
    <text evidence="2">The sequence shown here is derived from an EMBL/GenBank/DDBJ whole genome shotgun (WGS) entry which is preliminary data.</text>
</comment>
<keyword evidence="1" id="KW-1133">Transmembrane helix</keyword>
<dbReference type="Proteomes" id="UP000256900">
    <property type="component" value="Unassembled WGS sequence"/>
</dbReference>
<dbReference type="AlphaFoldDB" id="A0A3D9YPS0"/>
<keyword evidence="1" id="KW-0472">Membrane</keyword>
<evidence type="ECO:0000256" key="1">
    <source>
        <dbReference type="SAM" id="Phobius"/>
    </source>
</evidence>
<keyword evidence="1" id="KW-0812">Transmembrane</keyword>
<name>A0A3D9YPS0_9HYPH</name>
<evidence type="ECO:0000313" key="2">
    <source>
        <dbReference type="EMBL" id="REF84600.1"/>
    </source>
</evidence>
<protein>
    <submittedName>
        <fullName evidence="2">Uncharacterized protein</fullName>
    </submittedName>
</protein>
<proteinExistence type="predicted"/>
<feature type="transmembrane region" description="Helical" evidence="1">
    <location>
        <begin position="60"/>
        <end position="79"/>
    </location>
</feature>
<keyword evidence="3" id="KW-1185">Reference proteome</keyword>
<dbReference type="RefSeq" id="WP_115837232.1">
    <property type="nucleotide sequence ID" value="NZ_CP025086.1"/>
</dbReference>
<reference evidence="2 3" key="1">
    <citation type="submission" date="2018-08" db="EMBL/GenBank/DDBJ databases">
        <title>Genomic Encyclopedia of Type Strains, Phase IV (KMG-IV): sequencing the most valuable type-strain genomes for metagenomic binning, comparative biology and taxonomic classification.</title>
        <authorList>
            <person name="Goeker M."/>
        </authorList>
    </citation>
    <scope>NUCLEOTIDE SEQUENCE [LARGE SCALE GENOMIC DNA]</scope>
    <source>
        <strain evidence="2 3">BW863</strain>
    </source>
</reference>
<sequence>MNTRVLFLIVGLGLGALVGWLTRPEAAELKLGPMSIEVQGDHAAGAHDTGPLTNTQIQHIAIYTVAGGVLGALAGLLVTRRG</sequence>
<evidence type="ECO:0000313" key="3">
    <source>
        <dbReference type="Proteomes" id="UP000256900"/>
    </source>
</evidence>
<dbReference type="OrthoDB" id="7998815at2"/>